<evidence type="ECO:0000313" key="4">
    <source>
        <dbReference type="Proteomes" id="UP000198940"/>
    </source>
</evidence>
<dbReference type="Gene3D" id="2.180.10.10">
    <property type="entry name" value="RHS repeat-associated core"/>
    <property type="match status" value="1"/>
</dbReference>
<evidence type="ECO:0000313" key="2">
    <source>
        <dbReference type="EMBL" id="SHL72334.1"/>
    </source>
</evidence>
<dbReference type="RefSeq" id="WP_305887671.1">
    <property type="nucleotide sequence ID" value="NZ_FOKU01000020.1"/>
</dbReference>
<sequence length="293" mass="32851">GKEYEDGLNESIATYDFGARNYDPALGRWMNIDPLAEKYYSISPYTYVANNPLYFKDPDGERIWIYYQDSNGDDRRVEYKNGQLYSEDGKVHKPQNDFLFSAMEALDNLGSTKIGQSVLNDLVNSDDNFDLKGTTTSEESTAGFNANKDKEGNYTGGGTLLLGADQSLETVSHELFHAYQYEKNGDGYSINDEIGAYLFGQAVNEEYYTSQGGGFFPSGAGFGTNSAAGETYEQAYDNLYYSKNFDLKSYESAIQNFKKGAQKNLSGIYNKFPIKPINQNKILISKFYPLVKD</sequence>
<keyword evidence="4" id="KW-1185">Reference proteome</keyword>
<dbReference type="EMBL" id="FOKU01000020">
    <property type="protein sequence ID" value="SFC66765.1"/>
    <property type="molecule type" value="Genomic_DNA"/>
</dbReference>
<name>A0A1M7CYK7_9FLAO</name>
<evidence type="ECO:0000313" key="1">
    <source>
        <dbReference type="EMBL" id="SFC66765.1"/>
    </source>
</evidence>
<protein>
    <submittedName>
        <fullName evidence="2">RHS repeat-associated core domain-containing protein</fullName>
    </submittedName>
</protein>
<gene>
    <name evidence="1" type="ORF">SAMN04487891_1209</name>
    <name evidence="2" type="ORF">SAMN05216293_4147</name>
</gene>
<organism evidence="2 3">
    <name type="scientific">Flagellimonas taeanensis</name>
    <dbReference type="NCBI Taxonomy" id="1005926"/>
    <lineage>
        <taxon>Bacteria</taxon>
        <taxon>Pseudomonadati</taxon>
        <taxon>Bacteroidota</taxon>
        <taxon>Flavobacteriia</taxon>
        <taxon>Flavobacteriales</taxon>
        <taxon>Flavobacteriaceae</taxon>
        <taxon>Flagellimonas</taxon>
    </lineage>
</organism>
<dbReference type="InterPro" id="IPR050708">
    <property type="entry name" value="T6SS_VgrG/RHS"/>
</dbReference>
<comment type="caution">
    <text evidence="2">The sequence shown here is derived from an EMBL/GenBank/DDBJ whole genome shotgun (WGS) entry which is preliminary data.</text>
</comment>
<reference evidence="2 3" key="1">
    <citation type="submission" date="2016-11" db="EMBL/GenBank/DDBJ databases">
        <authorList>
            <person name="Varghese N."/>
            <person name="Submissions S."/>
        </authorList>
    </citation>
    <scope>NUCLEOTIDE SEQUENCE [LARGE SCALE GENOMIC DNA]</scope>
    <source>
        <strain evidence="2 3">CGMCC 1.12174</strain>
        <strain evidence="1 4">DSM 26351</strain>
    </source>
</reference>
<dbReference type="NCBIfam" id="TIGR03696">
    <property type="entry name" value="Rhs_assc_core"/>
    <property type="match status" value="1"/>
</dbReference>
<dbReference type="AlphaFoldDB" id="A0A1M7CYK7"/>
<dbReference type="Proteomes" id="UP000184031">
    <property type="component" value="Unassembled WGS sequence"/>
</dbReference>
<dbReference type="PANTHER" id="PTHR32305">
    <property type="match status" value="1"/>
</dbReference>
<dbReference type="Proteomes" id="UP000198940">
    <property type="component" value="Unassembled WGS sequence"/>
</dbReference>
<dbReference type="PANTHER" id="PTHR32305:SF15">
    <property type="entry name" value="PROTEIN RHSA-RELATED"/>
    <property type="match status" value="1"/>
</dbReference>
<evidence type="ECO:0000313" key="3">
    <source>
        <dbReference type="Proteomes" id="UP000184031"/>
    </source>
</evidence>
<dbReference type="STRING" id="1055723.SAMN05216293_4147"/>
<accession>A0A1M7CYK7</accession>
<dbReference type="EMBL" id="FRAT01000018">
    <property type="protein sequence ID" value="SHL72334.1"/>
    <property type="molecule type" value="Genomic_DNA"/>
</dbReference>
<feature type="non-terminal residue" evidence="2">
    <location>
        <position position="1"/>
    </location>
</feature>
<proteinExistence type="predicted"/>
<dbReference type="InterPro" id="IPR022385">
    <property type="entry name" value="Rhs_assc_core"/>
</dbReference>